<evidence type="ECO:0000313" key="4">
    <source>
        <dbReference type="EMBL" id="PHN00994.1"/>
    </source>
</evidence>
<dbReference type="Gene3D" id="2.30.40.10">
    <property type="entry name" value="Urease, subunit C, domain 1"/>
    <property type="match status" value="1"/>
</dbReference>
<dbReference type="Pfam" id="PF07969">
    <property type="entry name" value="Amidohydro_3"/>
    <property type="match status" value="1"/>
</dbReference>
<feature type="domain" description="Amidohydrolase 3" evidence="3">
    <location>
        <begin position="65"/>
        <end position="535"/>
    </location>
</feature>
<feature type="chain" id="PRO_5012903639" evidence="2">
    <location>
        <begin position="19"/>
        <end position="557"/>
    </location>
</feature>
<evidence type="ECO:0000259" key="3">
    <source>
        <dbReference type="Pfam" id="PF07969"/>
    </source>
</evidence>
<gene>
    <name evidence="4" type="ORF">CRP01_39340</name>
</gene>
<dbReference type="GO" id="GO:0016810">
    <property type="term" value="F:hydrolase activity, acting on carbon-nitrogen (but not peptide) bonds"/>
    <property type="evidence" value="ECO:0007669"/>
    <property type="project" value="InterPro"/>
</dbReference>
<evidence type="ECO:0000256" key="2">
    <source>
        <dbReference type="SAM" id="SignalP"/>
    </source>
</evidence>
<name>A0A2D0MXL0_FLAN2</name>
<dbReference type="EMBL" id="PDUD01000066">
    <property type="protein sequence ID" value="PHN00994.1"/>
    <property type="molecule type" value="Genomic_DNA"/>
</dbReference>
<dbReference type="PANTHER" id="PTHR11647:SF1">
    <property type="entry name" value="COLLAPSIN RESPONSE MEDIATOR PROTEIN"/>
    <property type="match status" value="1"/>
</dbReference>
<proteinExistence type="predicted"/>
<comment type="caution">
    <text evidence="4">The sequence shown here is derived from an EMBL/GenBank/DDBJ whole genome shotgun (WGS) entry which is preliminary data.</text>
</comment>
<dbReference type="InterPro" id="IPR032466">
    <property type="entry name" value="Metal_Hydrolase"/>
</dbReference>
<keyword evidence="5" id="KW-1185">Reference proteome</keyword>
<dbReference type="Gene3D" id="3.20.20.140">
    <property type="entry name" value="Metal-dependent hydrolases"/>
    <property type="match status" value="2"/>
</dbReference>
<feature type="signal peptide" evidence="2">
    <location>
        <begin position="1"/>
        <end position="18"/>
    </location>
</feature>
<accession>A0A2D0MXL0</accession>
<dbReference type="CDD" id="cd01297">
    <property type="entry name" value="D-aminoacylase"/>
    <property type="match status" value="1"/>
</dbReference>
<reference evidence="4 5" key="1">
    <citation type="submission" date="2017-10" db="EMBL/GenBank/DDBJ databases">
        <title>The draft genome sequence of Lewinella nigricans NBRC 102662.</title>
        <authorList>
            <person name="Wang K."/>
        </authorList>
    </citation>
    <scope>NUCLEOTIDE SEQUENCE [LARGE SCALE GENOMIC DNA]</scope>
    <source>
        <strain evidence="4 5">NBRC 102662</strain>
    </source>
</reference>
<evidence type="ECO:0000313" key="5">
    <source>
        <dbReference type="Proteomes" id="UP000223913"/>
    </source>
</evidence>
<sequence>MKSYLPLFSLLFILACQSTPTTYDLLITNALIYDGTGSAPVEGSIAINGDTIVAVGPLEAASGTQEVDAGGMAVSPGFINMLSWATESLIEDGRGMSDIKQGVTLEVMGEGWSMGPLNDQMKTDEKASQGDIKFDINWTTLGEYLEFLENKGVSPNIASFVGATTLRIHEIGSVDREPTPEELDNMRTLTRTAMEEGALGIGSSLIYAPAFYAKTDEIIALCKVAAEYGGTYITHMRSEGNKILQAVDEVIEIADQAGIRAEIYHLKAGGQQNWPKMDRVIAKLDSAQKAGIDIAADMYNYVAGATGLDASMPPWVQEGGYKEWAERLQDPEIRSRVKAEMKTDAMDWENLYAAAGSADGLLLVGFKADSLKKYTGKTLAEVAEIRGTDPEDTAMDLVIQDGSRVGTVYFLMSEENIKKQIQLPYITFGSDAGAPAAEGVFLKSSTHPRTYGNFARLLGKYVRDEQVIPLEEAIHKLTLLAANKLNIQNRGKLAPGYYADIVIFDPATIQDHATFEEPHQYATGVQHVFVNGEQVLKDGEHTGATPGKVVRGPGYQE</sequence>
<dbReference type="AlphaFoldDB" id="A0A2D0MXL0"/>
<feature type="region of interest" description="Disordered" evidence="1">
    <location>
        <begin position="538"/>
        <end position="557"/>
    </location>
</feature>
<evidence type="ECO:0000256" key="1">
    <source>
        <dbReference type="SAM" id="MobiDB-lite"/>
    </source>
</evidence>
<dbReference type="Proteomes" id="UP000223913">
    <property type="component" value="Unassembled WGS sequence"/>
</dbReference>
<dbReference type="InterPro" id="IPR050378">
    <property type="entry name" value="Metallo-dep_Hydrolases_sf"/>
</dbReference>
<dbReference type="OrthoDB" id="9775607at2"/>
<dbReference type="RefSeq" id="WP_099155592.1">
    <property type="nucleotide sequence ID" value="NZ_PDUD01000066.1"/>
</dbReference>
<dbReference type="PROSITE" id="PS51257">
    <property type="entry name" value="PROKAR_LIPOPROTEIN"/>
    <property type="match status" value="1"/>
</dbReference>
<dbReference type="SUPFAM" id="SSF51338">
    <property type="entry name" value="Composite domain of metallo-dependent hydrolases"/>
    <property type="match status" value="1"/>
</dbReference>
<dbReference type="InterPro" id="IPR011059">
    <property type="entry name" value="Metal-dep_hydrolase_composite"/>
</dbReference>
<organism evidence="4 5">
    <name type="scientific">Flavilitoribacter nigricans (strain ATCC 23147 / DSM 23189 / NBRC 102662 / NCIMB 1420 / SS-2)</name>
    <name type="common">Lewinella nigricans</name>
    <dbReference type="NCBI Taxonomy" id="1122177"/>
    <lineage>
        <taxon>Bacteria</taxon>
        <taxon>Pseudomonadati</taxon>
        <taxon>Bacteroidota</taxon>
        <taxon>Saprospiria</taxon>
        <taxon>Saprospirales</taxon>
        <taxon>Lewinellaceae</taxon>
        <taxon>Flavilitoribacter</taxon>
    </lineage>
</organism>
<dbReference type="InterPro" id="IPR013108">
    <property type="entry name" value="Amidohydro_3"/>
</dbReference>
<protein>
    <submittedName>
        <fullName evidence="4">Aminoacylase</fullName>
    </submittedName>
</protein>
<dbReference type="SUPFAM" id="SSF51556">
    <property type="entry name" value="Metallo-dependent hydrolases"/>
    <property type="match status" value="1"/>
</dbReference>
<dbReference type="PANTHER" id="PTHR11647">
    <property type="entry name" value="HYDRANTOINASE/DIHYDROPYRIMIDINASE FAMILY MEMBER"/>
    <property type="match status" value="1"/>
</dbReference>
<keyword evidence="2" id="KW-0732">Signal</keyword>